<dbReference type="Proteomes" id="UP001223261">
    <property type="component" value="Chromosome"/>
</dbReference>
<sequence>MQQLIEIQSDPEWISRHISSEIEYNPALKEFIYGWLTEQNLDLNRIKDIYQTAIINGHIDNKFFSFSVWFYN</sequence>
<dbReference type="EMBL" id="CP118848">
    <property type="protein sequence ID" value="WHI59708.1"/>
    <property type="molecule type" value="Genomic_DNA"/>
</dbReference>
<protein>
    <submittedName>
        <fullName evidence="1">Uncharacterized protein</fullName>
    </submittedName>
</protein>
<proteinExistence type="predicted"/>
<dbReference type="AlphaFoldDB" id="A0AAX3W351"/>
<evidence type="ECO:0000313" key="2">
    <source>
        <dbReference type="Proteomes" id="UP001223261"/>
    </source>
</evidence>
<dbReference type="RefSeq" id="WP_282862025.1">
    <property type="nucleotide sequence ID" value="NZ_CP118848.1"/>
</dbReference>
<accession>A0AAX3W351</accession>
<name>A0AAX3W351_MAMLE</name>
<gene>
    <name evidence="1" type="ORF">PYH69_13485</name>
</gene>
<organism evidence="1 2">
    <name type="scientific">Mammaliicoccus lentus</name>
    <name type="common">Staphylococcus lentus</name>
    <dbReference type="NCBI Taxonomy" id="42858"/>
    <lineage>
        <taxon>Bacteria</taxon>
        <taxon>Bacillati</taxon>
        <taxon>Bacillota</taxon>
        <taxon>Bacilli</taxon>
        <taxon>Bacillales</taxon>
        <taxon>Staphylococcaceae</taxon>
        <taxon>Mammaliicoccus</taxon>
    </lineage>
</organism>
<evidence type="ECO:0000313" key="1">
    <source>
        <dbReference type="EMBL" id="WHI59708.1"/>
    </source>
</evidence>
<reference evidence="1" key="1">
    <citation type="journal article" date="2023" name="Antibiotics">
        <title>Prevalence and Molecular Characterization of Methicillin-Resistant Staphylococci (MRS) and Mammaliicocci (MRM) in Dromedary Camels from Algeria: First Detection of SCCmec-mecC Hybrid in Methicillin-Resistant Mammaliicoccus lentus.</title>
        <authorList>
            <person name="Belhout C."/>
            <person name="Boyen F."/>
            <person name="Vereecke N."/>
            <person name="Theuns S."/>
            <person name="Taibi N."/>
            <person name="Stegger M."/>
            <person name="de la Fe-Rodriguez P.Y."/>
            <person name="Bouayad L."/>
            <person name="Elgroud R."/>
            <person name="Butaye P."/>
        </authorList>
    </citation>
    <scope>NUCLEOTIDE SEQUENCE</scope>
    <source>
        <strain evidence="1">7048</strain>
    </source>
</reference>